<keyword evidence="4" id="KW-1185">Reference proteome</keyword>
<dbReference type="PANTHER" id="PTHR34613:SF1">
    <property type="entry name" value="SLL6017 PROTEIN"/>
    <property type="match status" value="1"/>
</dbReference>
<dbReference type="PATRIC" id="fig|1262449.7.peg.686"/>
<dbReference type="EMBL" id="CP009268">
    <property type="protein sequence ID" value="AJA50772.1"/>
    <property type="molecule type" value="Genomic_DNA"/>
</dbReference>
<reference evidence="1 4" key="1">
    <citation type="journal article" date="2015" name="Genome Announc.">
        <title>Complete Genome Sequence of the Nitrogen-Fixing and Solvent-Producing Clostridium pasteurianum DSM 525.</title>
        <authorList>
            <person name="Poehlein A."/>
            <person name="Grosse-Honebrink A."/>
            <person name="Zhang Y."/>
            <person name="Minton N.P."/>
            <person name="Daniel R."/>
        </authorList>
    </citation>
    <scope>NUCLEOTIDE SEQUENCE [LARGE SCALE GENOMIC DNA]</scope>
    <source>
        <strain evidence="1">DSM 525</strain>
        <strain evidence="4">DSM 525 / ATCC 6013</strain>
    </source>
</reference>
<dbReference type="KEGG" id="cpae:CPAST_c06840"/>
<accession>A0A0H3J0C0</accession>
<reference evidence="2 3" key="3">
    <citation type="journal article" name="Genome Announc.">
        <title>Improved Draft Genome Sequence of Clostridium pasteurianum Strain ATCC 6013 (DSM 525) Using a Hybrid Next-Generation Sequencing Approach.</title>
        <authorList>
            <person name="Pyne M.E."/>
            <person name="Utturkar S."/>
            <person name="Brown S.D."/>
            <person name="Moo-Young M."/>
            <person name="Chung D.A."/>
            <person name="Chou C.P."/>
        </authorList>
    </citation>
    <scope>NUCLEOTIDE SEQUENCE [LARGE SCALE GENOMIC DNA]</scope>
    <source>
        <strain evidence="2 3">ATCC 6013</strain>
    </source>
</reference>
<evidence type="ECO:0000313" key="4">
    <source>
        <dbReference type="Proteomes" id="UP000030905"/>
    </source>
</evidence>
<reference evidence="2" key="2">
    <citation type="submission" date="2015-10" db="EMBL/GenBank/DDBJ databases">
        <title>Improved Draft Genome Sequence of Clostridium pasteurianum Strain ATCC 6013 (DSM 525) Using a Hybrid Next-Generation Sequencing Approach.</title>
        <authorList>
            <person name="Pyne M.E."/>
            <person name="Utturkar S.M."/>
            <person name="Brown S.D."/>
            <person name="Moo-Young M."/>
            <person name="Chung D.A."/>
            <person name="Chou P.C."/>
        </authorList>
    </citation>
    <scope>NUCLEOTIDE SEQUENCE</scope>
    <source>
        <strain evidence="2">ATCC 6013</strain>
    </source>
</reference>
<evidence type="ECO:0000313" key="2">
    <source>
        <dbReference type="EMBL" id="KRU13218.1"/>
    </source>
</evidence>
<protein>
    <submittedName>
        <fullName evidence="2">Transposase YhgA family protein</fullName>
    </submittedName>
    <submittedName>
        <fullName evidence="1">YhgA-like transposase, YhgA-like</fullName>
    </submittedName>
</protein>
<sequence>MDAEKVPAKKESRLDKLILIEAPNERYILNIEPQGYLDYTMPARMLRYRSDIWEYTIQKHMGTPSIKQAVIYFFKEHDNKRYDLSDRWGLEETLKFSYRSIKVWKMKKCPVIEKKLVGLYPILPLMEKNEDETDENILKDTISVIKTVDNESLQADLLAVTSILASERFTSDLVKKYIRREMLMDSPLFHEWVEEERKEAAKEATEKAQKDTTKKNILDLLLEKFDFVPKDIREDVQSMDDIEVLDGLVKKIIKVDTIDDFKNLLRKVKNM</sequence>
<organism evidence="1 4">
    <name type="scientific">Clostridium pasteurianum DSM 525 = ATCC 6013</name>
    <dbReference type="NCBI Taxonomy" id="1262449"/>
    <lineage>
        <taxon>Bacteria</taxon>
        <taxon>Bacillati</taxon>
        <taxon>Bacillota</taxon>
        <taxon>Clostridia</taxon>
        <taxon>Eubacteriales</taxon>
        <taxon>Clostridiaceae</taxon>
        <taxon>Clostridium</taxon>
    </lineage>
</organism>
<gene>
    <name evidence="1" type="ORF">CLPA_c06840</name>
    <name evidence="2" type="ORF">CP6013_02466</name>
</gene>
<evidence type="ECO:0000313" key="3">
    <source>
        <dbReference type="Proteomes" id="UP000028042"/>
    </source>
</evidence>
<dbReference type="PANTHER" id="PTHR34613">
    <property type="entry name" value="SLL0800 PROTEIN"/>
    <property type="match status" value="1"/>
</dbReference>
<dbReference type="EMBL" id="JPGY02000001">
    <property type="protein sequence ID" value="KRU13218.1"/>
    <property type="molecule type" value="Genomic_DNA"/>
</dbReference>
<dbReference type="AlphaFoldDB" id="A0A0H3J0C0"/>
<dbReference type="eggNOG" id="COG5464">
    <property type="taxonomic scope" value="Bacteria"/>
</dbReference>
<dbReference type="KEGG" id="cpat:CLPA_c06840"/>
<evidence type="ECO:0000313" key="1">
    <source>
        <dbReference type="EMBL" id="AJA50772.1"/>
    </source>
</evidence>
<dbReference type="Proteomes" id="UP000030905">
    <property type="component" value="Chromosome"/>
</dbReference>
<proteinExistence type="predicted"/>
<name>A0A0H3J0C0_CLOPA</name>
<dbReference type="Proteomes" id="UP000028042">
    <property type="component" value="Unassembled WGS sequence"/>
</dbReference>